<reference evidence="1 2" key="1">
    <citation type="submission" date="2024-11" db="EMBL/GenBank/DDBJ databases">
        <title>A near-complete genome assembly of Cinchona calisaya.</title>
        <authorList>
            <person name="Lian D.C."/>
            <person name="Zhao X.W."/>
            <person name="Wei L."/>
        </authorList>
    </citation>
    <scope>NUCLEOTIDE SEQUENCE [LARGE SCALE GENOMIC DNA]</scope>
    <source>
        <tissue evidence="1">Nenye</tissue>
    </source>
</reference>
<evidence type="ECO:0000313" key="2">
    <source>
        <dbReference type="Proteomes" id="UP001630127"/>
    </source>
</evidence>
<gene>
    <name evidence="1" type="ORF">ACH5RR_013257</name>
</gene>
<name>A0ABD2ZZI1_9GENT</name>
<dbReference type="PANTHER" id="PTHR47165:SF4">
    <property type="entry name" value="OS03G0429900 PROTEIN"/>
    <property type="match status" value="1"/>
</dbReference>
<dbReference type="EMBL" id="JBJUIK010000006">
    <property type="protein sequence ID" value="KAL3524885.1"/>
    <property type="molecule type" value="Genomic_DNA"/>
</dbReference>
<dbReference type="PANTHER" id="PTHR47165">
    <property type="entry name" value="OS03G0429900 PROTEIN"/>
    <property type="match status" value="1"/>
</dbReference>
<evidence type="ECO:0000313" key="1">
    <source>
        <dbReference type="EMBL" id="KAL3524885.1"/>
    </source>
</evidence>
<keyword evidence="2" id="KW-1185">Reference proteome</keyword>
<sequence length="210" mass="23915">METKAPKKIVVAKPIASRPTCSSFRSFIELLATAIRPRTLMFKRAVNHSLVGMASSQDLKADRKFNVVYKSMTKLVSKTTLSLLENVGTKVQALIFETDIPFFHQYFEPYKRHYISNAKVKYSDPNYATCHNECFWTIDNSTIVEQVNEQVPPEFPPIFQFTPFSKFFDHMEPYAYIDALGIVVHALRSTPVNGNNGPTTARDIVIINEE</sequence>
<proteinExistence type="predicted"/>
<dbReference type="Gene3D" id="2.40.50.140">
    <property type="entry name" value="Nucleic acid-binding proteins"/>
    <property type="match status" value="1"/>
</dbReference>
<protein>
    <submittedName>
        <fullName evidence="1">Uncharacterized protein</fullName>
    </submittedName>
</protein>
<organism evidence="1 2">
    <name type="scientific">Cinchona calisaya</name>
    <dbReference type="NCBI Taxonomy" id="153742"/>
    <lineage>
        <taxon>Eukaryota</taxon>
        <taxon>Viridiplantae</taxon>
        <taxon>Streptophyta</taxon>
        <taxon>Embryophyta</taxon>
        <taxon>Tracheophyta</taxon>
        <taxon>Spermatophyta</taxon>
        <taxon>Magnoliopsida</taxon>
        <taxon>eudicotyledons</taxon>
        <taxon>Gunneridae</taxon>
        <taxon>Pentapetalae</taxon>
        <taxon>asterids</taxon>
        <taxon>lamiids</taxon>
        <taxon>Gentianales</taxon>
        <taxon>Rubiaceae</taxon>
        <taxon>Cinchonoideae</taxon>
        <taxon>Cinchoneae</taxon>
        <taxon>Cinchona</taxon>
    </lineage>
</organism>
<dbReference type="InterPro" id="IPR012340">
    <property type="entry name" value="NA-bd_OB-fold"/>
</dbReference>
<comment type="caution">
    <text evidence="1">The sequence shown here is derived from an EMBL/GenBank/DDBJ whole genome shotgun (WGS) entry which is preliminary data.</text>
</comment>
<dbReference type="AlphaFoldDB" id="A0ABD2ZZI1"/>
<accession>A0ABD2ZZI1</accession>
<dbReference type="Proteomes" id="UP001630127">
    <property type="component" value="Unassembled WGS sequence"/>
</dbReference>